<dbReference type="InterPro" id="IPR015402">
    <property type="entry name" value="DUF1980"/>
</dbReference>
<dbReference type="NCBIfam" id="TIGR03943">
    <property type="entry name" value="TIGR03943 family putative permease subunit"/>
    <property type="match status" value="1"/>
</dbReference>
<dbReference type="PANTHER" id="PTHR40047">
    <property type="entry name" value="UPF0703 PROTEIN YCGQ"/>
    <property type="match status" value="1"/>
</dbReference>
<dbReference type="Proteomes" id="UP000199159">
    <property type="component" value="Unassembled WGS sequence"/>
</dbReference>
<keyword evidence="1" id="KW-0472">Membrane</keyword>
<proteinExistence type="predicted"/>
<protein>
    <submittedName>
        <fullName evidence="4">Putative membrane protein</fullName>
    </submittedName>
</protein>
<dbReference type="Pfam" id="PF09323">
    <property type="entry name" value="DUF1980"/>
    <property type="match status" value="1"/>
</dbReference>
<gene>
    <name evidence="4" type="ORF">SAMN05216565_11832</name>
</gene>
<accession>A0A1H0WY02</accession>
<dbReference type="InterPro" id="IPR052955">
    <property type="entry name" value="UPF0703_membrane_permease"/>
</dbReference>
<sequence>MKKMHIIKAIVLLVFATFIFILHKTGDITRFVNPAYLHFSQIASVLFIVLFFIQVPRIFESEKESHDHAFCGPWGCSHDGADLSFKTFLSYTLICLPLISGLLFPLKDLGAAEALKRGITYSDQEQCTIEDEDQKASFDSRKINELLQAPVLEFDDQNFSTYFSAIGAYPDLFIGKEIKIEGFITNDSLEAHTILTRFFVTHCVADAHAVGIIIEDGVSLGIERDTWVHLIGVLDVREEAKGESLILKVSKWEAISPPKTPYIYPK</sequence>
<dbReference type="PANTHER" id="PTHR40047:SF1">
    <property type="entry name" value="UPF0703 PROTEIN YCGQ"/>
    <property type="match status" value="1"/>
</dbReference>
<name>A0A1H0WY02_9BACI</name>
<evidence type="ECO:0000256" key="1">
    <source>
        <dbReference type="SAM" id="Phobius"/>
    </source>
</evidence>
<evidence type="ECO:0000259" key="3">
    <source>
        <dbReference type="Pfam" id="PF21537"/>
    </source>
</evidence>
<feature type="transmembrane region" description="Helical" evidence="1">
    <location>
        <begin position="35"/>
        <end position="55"/>
    </location>
</feature>
<dbReference type="Pfam" id="PF21537">
    <property type="entry name" value="DUF1980_C"/>
    <property type="match status" value="1"/>
</dbReference>
<dbReference type="OrthoDB" id="9770408at2"/>
<dbReference type="EMBL" id="FNJU01000018">
    <property type="protein sequence ID" value="SDP95305.1"/>
    <property type="molecule type" value="Genomic_DNA"/>
</dbReference>
<keyword evidence="1" id="KW-1133">Transmembrane helix</keyword>
<feature type="transmembrane region" description="Helical" evidence="1">
    <location>
        <begin position="6"/>
        <end position="23"/>
    </location>
</feature>
<dbReference type="RefSeq" id="WP_090859301.1">
    <property type="nucleotide sequence ID" value="NZ_FNJU01000018.1"/>
</dbReference>
<feature type="domain" description="DUF1980" evidence="3">
    <location>
        <begin position="140"/>
        <end position="265"/>
    </location>
</feature>
<dbReference type="InterPro" id="IPR048493">
    <property type="entry name" value="DUF1980_N"/>
</dbReference>
<evidence type="ECO:0000313" key="5">
    <source>
        <dbReference type="Proteomes" id="UP000199159"/>
    </source>
</evidence>
<feature type="domain" description="DUF1980" evidence="2">
    <location>
        <begin position="7"/>
        <end position="119"/>
    </location>
</feature>
<evidence type="ECO:0000259" key="2">
    <source>
        <dbReference type="Pfam" id="PF09323"/>
    </source>
</evidence>
<dbReference type="AlphaFoldDB" id="A0A1H0WY02"/>
<evidence type="ECO:0000313" key="4">
    <source>
        <dbReference type="EMBL" id="SDP95305.1"/>
    </source>
</evidence>
<dbReference type="InterPro" id="IPR048447">
    <property type="entry name" value="DUF1980_C"/>
</dbReference>
<keyword evidence="1" id="KW-0812">Transmembrane</keyword>
<organism evidence="4 5">
    <name type="scientific">Litchfieldia salsa</name>
    <dbReference type="NCBI Taxonomy" id="930152"/>
    <lineage>
        <taxon>Bacteria</taxon>
        <taxon>Bacillati</taxon>
        <taxon>Bacillota</taxon>
        <taxon>Bacilli</taxon>
        <taxon>Bacillales</taxon>
        <taxon>Bacillaceae</taxon>
        <taxon>Litchfieldia</taxon>
    </lineage>
</organism>
<keyword evidence="5" id="KW-1185">Reference proteome</keyword>
<feature type="transmembrane region" description="Helical" evidence="1">
    <location>
        <begin position="88"/>
        <end position="106"/>
    </location>
</feature>
<reference evidence="5" key="1">
    <citation type="submission" date="2016-10" db="EMBL/GenBank/DDBJ databases">
        <authorList>
            <person name="Varghese N."/>
            <person name="Submissions S."/>
        </authorList>
    </citation>
    <scope>NUCLEOTIDE SEQUENCE [LARGE SCALE GENOMIC DNA]</scope>
    <source>
        <strain evidence="5">IBRC-M10078</strain>
    </source>
</reference>
<dbReference type="STRING" id="930152.SAMN05216565_11832"/>